<dbReference type="Proteomes" id="UP000594586">
    <property type="component" value="Chromosome"/>
</dbReference>
<keyword evidence="2" id="KW-0732">Signal</keyword>
<evidence type="ECO:0000313" key="4">
    <source>
        <dbReference type="Proteomes" id="UP000594586"/>
    </source>
</evidence>
<dbReference type="RefSeq" id="WP_165002247.1">
    <property type="nucleotide sequence ID" value="NZ_CP064955.1"/>
</dbReference>
<feature type="signal peptide" evidence="2">
    <location>
        <begin position="1"/>
        <end position="27"/>
    </location>
</feature>
<sequence length="248" mass="25662">MINRSVLALGLSLAGAAGALTACSAGADQPTASIAEPLTELADEPEDFTPTSDGEVLDFGDSATVVTTGFDTGAAVYWEVTVEKTETLTHEEIKARIGQDPGAIGLPEPEESDSGAGSSDGSGASPTTTIERPKPERYAGFTCFVATFTPVGKSDGSYSVTLPKLTPVDPGGVNANFVPTGNNEYCGVSADDEVPAFTGDMEIGREYKQAVVTWKGADDPGIVGTGVALATEPSPRNTAHQPQYVRWE</sequence>
<gene>
    <name evidence="3" type="ORF">G7Y29_08975</name>
</gene>
<feature type="region of interest" description="Disordered" evidence="1">
    <location>
        <begin position="95"/>
        <end position="133"/>
    </location>
</feature>
<dbReference type="EMBL" id="CP064955">
    <property type="protein sequence ID" value="QPK82968.1"/>
    <property type="molecule type" value="Genomic_DNA"/>
</dbReference>
<reference evidence="3 4" key="1">
    <citation type="submission" date="2020-11" db="EMBL/GenBank/DDBJ databases">
        <title>Corynebacterium sp. MC1420.</title>
        <authorList>
            <person name="Zhou J."/>
        </authorList>
    </citation>
    <scope>NUCLEOTIDE SEQUENCE [LARGE SCALE GENOMIC DNA]</scope>
    <source>
        <strain evidence="3 4">MC1420</strain>
    </source>
</reference>
<dbReference type="AlphaFoldDB" id="A0A7T0KNB2"/>
<dbReference type="KEGG" id="cqn:G7Y29_08975"/>
<organism evidence="3 4">
    <name type="scientific">Corynebacterium qintianiae</name>
    <dbReference type="NCBI Taxonomy" id="2709392"/>
    <lineage>
        <taxon>Bacteria</taxon>
        <taxon>Bacillati</taxon>
        <taxon>Actinomycetota</taxon>
        <taxon>Actinomycetes</taxon>
        <taxon>Mycobacteriales</taxon>
        <taxon>Corynebacteriaceae</taxon>
        <taxon>Corynebacterium</taxon>
    </lineage>
</organism>
<feature type="chain" id="PRO_5039021823" evidence="2">
    <location>
        <begin position="28"/>
        <end position="248"/>
    </location>
</feature>
<accession>A0A7T0KNB2</accession>
<evidence type="ECO:0000256" key="1">
    <source>
        <dbReference type="SAM" id="MobiDB-lite"/>
    </source>
</evidence>
<dbReference type="PROSITE" id="PS51257">
    <property type="entry name" value="PROKAR_LIPOPROTEIN"/>
    <property type="match status" value="1"/>
</dbReference>
<feature type="compositionally biased region" description="Low complexity" evidence="1">
    <location>
        <begin position="114"/>
        <end position="125"/>
    </location>
</feature>
<evidence type="ECO:0000256" key="2">
    <source>
        <dbReference type="SAM" id="SignalP"/>
    </source>
</evidence>
<proteinExistence type="predicted"/>
<name>A0A7T0KNB2_9CORY</name>
<evidence type="ECO:0000313" key="3">
    <source>
        <dbReference type="EMBL" id="QPK82968.1"/>
    </source>
</evidence>
<protein>
    <submittedName>
        <fullName evidence="3">Uncharacterized protein</fullName>
    </submittedName>
</protein>
<keyword evidence="4" id="KW-1185">Reference proteome</keyword>